<dbReference type="Proteomes" id="UP000186922">
    <property type="component" value="Unassembled WGS sequence"/>
</dbReference>
<dbReference type="AlphaFoldDB" id="A0A1D1UGV5"/>
<reference evidence="1 2" key="1">
    <citation type="journal article" date="2016" name="Nat. Commun.">
        <title>Extremotolerant tardigrade genome and improved radiotolerance of human cultured cells by tardigrade-unique protein.</title>
        <authorList>
            <person name="Hashimoto T."/>
            <person name="Horikawa D.D."/>
            <person name="Saito Y."/>
            <person name="Kuwahara H."/>
            <person name="Kozuka-Hata H."/>
            <person name="Shin-I T."/>
            <person name="Minakuchi Y."/>
            <person name="Ohishi K."/>
            <person name="Motoyama A."/>
            <person name="Aizu T."/>
            <person name="Enomoto A."/>
            <person name="Kondo K."/>
            <person name="Tanaka S."/>
            <person name="Hara Y."/>
            <person name="Koshikawa S."/>
            <person name="Sagara H."/>
            <person name="Miura T."/>
            <person name="Yokobori S."/>
            <person name="Miyagawa K."/>
            <person name="Suzuki Y."/>
            <person name="Kubo T."/>
            <person name="Oyama M."/>
            <person name="Kohara Y."/>
            <person name="Fujiyama A."/>
            <person name="Arakawa K."/>
            <person name="Katayama T."/>
            <person name="Toyoda A."/>
            <person name="Kunieda T."/>
        </authorList>
    </citation>
    <scope>NUCLEOTIDE SEQUENCE [LARGE SCALE GENOMIC DNA]</scope>
    <source>
        <strain evidence="1 2">YOKOZUNA-1</strain>
    </source>
</reference>
<evidence type="ECO:0000313" key="1">
    <source>
        <dbReference type="EMBL" id="GAU87625.1"/>
    </source>
</evidence>
<keyword evidence="2" id="KW-1185">Reference proteome</keyword>
<dbReference type="EMBL" id="BDGG01000001">
    <property type="protein sequence ID" value="GAU87625.1"/>
    <property type="molecule type" value="Genomic_DNA"/>
</dbReference>
<name>A0A1D1UGV5_RAMVA</name>
<proteinExistence type="predicted"/>
<accession>A0A1D1UGV5</accession>
<evidence type="ECO:0000313" key="2">
    <source>
        <dbReference type="Proteomes" id="UP000186922"/>
    </source>
</evidence>
<comment type="caution">
    <text evidence="1">The sequence shown here is derived from an EMBL/GenBank/DDBJ whole genome shotgun (WGS) entry which is preliminary data.</text>
</comment>
<sequence>MKRTTTATEETRTQQEEIEMYRPSETGTNGQTRAAAQIDPGQTAILHAGGTTVSVTSAGGNAQLTAE</sequence>
<organism evidence="1 2">
    <name type="scientific">Ramazzottius varieornatus</name>
    <name type="common">Water bear</name>
    <name type="synonym">Tardigrade</name>
    <dbReference type="NCBI Taxonomy" id="947166"/>
    <lineage>
        <taxon>Eukaryota</taxon>
        <taxon>Metazoa</taxon>
        <taxon>Ecdysozoa</taxon>
        <taxon>Tardigrada</taxon>
        <taxon>Eutardigrada</taxon>
        <taxon>Parachela</taxon>
        <taxon>Hypsibioidea</taxon>
        <taxon>Ramazzottiidae</taxon>
        <taxon>Ramazzottius</taxon>
    </lineage>
</organism>
<gene>
    <name evidence="1" type="primary">RvY_00444-1</name>
    <name evidence="1" type="synonym">RvY_00444.1</name>
    <name evidence="1" type="ORF">RvY_00444</name>
</gene>
<protein>
    <submittedName>
        <fullName evidence="1">Uncharacterized protein</fullName>
    </submittedName>
</protein>